<proteinExistence type="predicted"/>
<dbReference type="Proteomes" id="UP000054783">
    <property type="component" value="Unassembled WGS sequence"/>
</dbReference>
<dbReference type="AlphaFoldDB" id="A0A0V0ZAV8"/>
<keyword evidence="2" id="KW-1185">Reference proteome</keyword>
<evidence type="ECO:0000313" key="1">
    <source>
        <dbReference type="EMBL" id="KRY09721.1"/>
    </source>
</evidence>
<protein>
    <submittedName>
        <fullName evidence="1">Uncharacterized protein</fullName>
    </submittedName>
</protein>
<gene>
    <name evidence="1" type="ORF">T12_1306</name>
</gene>
<comment type="caution">
    <text evidence="1">The sequence shown here is derived from an EMBL/GenBank/DDBJ whole genome shotgun (WGS) entry which is preliminary data.</text>
</comment>
<evidence type="ECO:0000313" key="2">
    <source>
        <dbReference type="Proteomes" id="UP000054783"/>
    </source>
</evidence>
<dbReference type="EMBL" id="JYDQ01000260">
    <property type="protein sequence ID" value="KRY09721.1"/>
    <property type="molecule type" value="Genomic_DNA"/>
</dbReference>
<name>A0A0V0ZAV8_9BILA</name>
<reference evidence="1 2" key="1">
    <citation type="submission" date="2015-01" db="EMBL/GenBank/DDBJ databases">
        <title>Evolution of Trichinella species and genotypes.</title>
        <authorList>
            <person name="Korhonen P.K."/>
            <person name="Edoardo P."/>
            <person name="Giuseppe L.R."/>
            <person name="Gasser R.B."/>
        </authorList>
    </citation>
    <scope>NUCLEOTIDE SEQUENCE [LARGE SCALE GENOMIC DNA]</scope>
    <source>
        <strain evidence="1">ISS2496</strain>
    </source>
</reference>
<accession>A0A0V0ZAV8</accession>
<sequence length="65" mass="6752">MSTAPLESRLSIAETVSREMGALDAQVGETDTKPVRPSHIDIKESAAKATRGTCIGVVIILSNGA</sequence>
<organism evidence="1 2">
    <name type="scientific">Trichinella patagoniensis</name>
    <dbReference type="NCBI Taxonomy" id="990121"/>
    <lineage>
        <taxon>Eukaryota</taxon>
        <taxon>Metazoa</taxon>
        <taxon>Ecdysozoa</taxon>
        <taxon>Nematoda</taxon>
        <taxon>Enoplea</taxon>
        <taxon>Dorylaimia</taxon>
        <taxon>Trichinellida</taxon>
        <taxon>Trichinellidae</taxon>
        <taxon>Trichinella</taxon>
    </lineage>
</organism>